<dbReference type="GO" id="GO:0003677">
    <property type="term" value="F:DNA binding"/>
    <property type="evidence" value="ECO:0007669"/>
    <property type="project" value="UniProtKB-UniRule"/>
</dbReference>
<accession>A0A1G2MFQ7</accession>
<dbReference type="HAMAP" id="MF_00017">
    <property type="entry name" value="RecR"/>
    <property type="match status" value="1"/>
</dbReference>
<keyword evidence="4 7" id="KW-0862">Zinc</keyword>
<dbReference type="PANTHER" id="PTHR30446:SF0">
    <property type="entry name" value="RECOMBINATION PROTEIN RECR"/>
    <property type="match status" value="1"/>
</dbReference>
<reference evidence="9 10" key="1">
    <citation type="journal article" date="2016" name="Nat. Commun.">
        <title>Thousands of microbial genomes shed light on interconnected biogeochemical processes in an aquifer system.</title>
        <authorList>
            <person name="Anantharaman K."/>
            <person name="Brown C.T."/>
            <person name="Hug L.A."/>
            <person name="Sharon I."/>
            <person name="Castelle C.J."/>
            <person name="Probst A.J."/>
            <person name="Thomas B.C."/>
            <person name="Singh A."/>
            <person name="Wilkins M.J."/>
            <person name="Karaoz U."/>
            <person name="Brodie E.L."/>
            <person name="Williams K.H."/>
            <person name="Hubbard S.S."/>
            <person name="Banfield J.F."/>
        </authorList>
    </citation>
    <scope>NUCLEOTIDE SEQUENCE [LARGE SCALE GENOMIC DNA]</scope>
</reference>
<dbReference type="AlphaFoldDB" id="A0A1G2MFQ7"/>
<evidence type="ECO:0000256" key="4">
    <source>
        <dbReference type="ARBA" id="ARBA00022833"/>
    </source>
</evidence>
<organism evidence="9 10">
    <name type="scientific">Candidatus Taylorbacteria bacterium RIFCSPHIGHO2_02_49_25</name>
    <dbReference type="NCBI Taxonomy" id="1802305"/>
    <lineage>
        <taxon>Bacteria</taxon>
        <taxon>Candidatus Tayloriibacteriota</taxon>
    </lineage>
</organism>
<dbReference type="SUPFAM" id="SSF111304">
    <property type="entry name" value="Recombination protein RecR"/>
    <property type="match status" value="1"/>
</dbReference>
<dbReference type="InterPro" id="IPR000093">
    <property type="entry name" value="DNA_Rcmb_RecR"/>
</dbReference>
<sequence length="219" mass="24183">MNSPSRERGFDMNALTKLTELFRGFPGIGPRQARRFVYFLLSEEKSYLDELVRLIASLKKEAAQCAQCFRFFAETGGGKREALKLCSICADASRNRNELMVVSSDADLEAMERSGVYRGTYVVIGGTLSLIPRKNGEKLRLKELQKRAQSGAKIGTLKEVILAFAANPDGEHTSEEIKKMLSGFPIRISMLGRGLSTGSELEYADTETLTSALKNRSAT</sequence>
<dbReference type="Gene3D" id="3.40.1360.10">
    <property type="match status" value="1"/>
</dbReference>
<evidence type="ECO:0000256" key="7">
    <source>
        <dbReference type="HAMAP-Rule" id="MF_00017"/>
    </source>
</evidence>
<evidence type="ECO:0000313" key="9">
    <source>
        <dbReference type="EMBL" id="OHA21871.1"/>
    </source>
</evidence>
<dbReference type="GO" id="GO:0008270">
    <property type="term" value="F:zinc ion binding"/>
    <property type="evidence" value="ECO:0007669"/>
    <property type="project" value="UniProtKB-KW"/>
</dbReference>
<comment type="function">
    <text evidence="7">May play a role in DNA repair. It seems to be involved in an RecBC-independent recombinational process of DNA repair. It may act with RecF and RecO.</text>
</comment>
<evidence type="ECO:0000256" key="1">
    <source>
        <dbReference type="ARBA" id="ARBA00022723"/>
    </source>
</evidence>
<dbReference type="InterPro" id="IPR023627">
    <property type="entry name" value="Rcmb_RecR"/>
</dbReference>
<evidence type="ECO:0000313" key="10">
    <source>
        <dbReference type="Proteomes" id="UP000176493"/>
    </source>
</evidence>
<dbReference type="PROSITE" id="PS50880">
    <property type="entry name" value="TOPRIM"/>
    <property type="match status" value="1"/>
</dbReference>
<comment type="caution">
    <text evidence="7">Lacks conserved residue(s) required for the propagation of feature annotation.</text>
</comment>
<dbReference type="Pfam" id="PF21176">
    <property type="entry name" value="RecR_HhH"/>
    <property type="match status" value="1"/>
</dbReference>
<gene>
    <name evidence="7" type="primary">recR</name>
    <name evidence="9" type="ORF">A2W52_03505</name>
</gene>
<keyword evidence="1 7" id="KW-0479">Metal-binding</keyword>
<keyword evidence="5 7" id="KW-0233">DNA recombination</keyword>
<dbReference type="InterPro" id="IPR006171">
    <property type="entry name" value="TOPRIM_dom"/>
</dbReference>
<name>A0A1G2MFQ7_9BACT</name>
<keyword evidence="2 7" id="KW-0227">DNA damage</keyword>
<keyword evidence="6 7" id="KW-0234">DNA repair</keyword>
<evidence type="ECO:0000256" key="5">
    <source>
        <dbReference type="ARBA" id="ARBA00023172"/>
    </source>
</evidence>
<dbReference type="Gene3D" id="1.10.8.420">
    <property type="entry name" value="RecR Domain 1"/>
    <property type="match status" value="1"/>
</dbReference>
<evidence type="ECO:0000256" key="2">
    <source>
        <dbReference type="ARBA" id="ARBA00022763"/>
    </source>
</evidence>
<comment type="similarity">
    <text evidence="7">Belongs to the RecR family.</text>
</comment>
<dbReference type="EMBL" id="MHRJ01000038">
    <property type="protein sequence ID" value="OHA21871.1"/>
    <property type="molecule type" value="Genomic_DNA"/>
</dbReference>
<dbReference type="PANTHER" id="PTHR30446">
    <property type="entry name" value="RECOMBINATION PROTEIN RECR"/>
    <property type="match status" value="1"/>
</dbReference>
<dbReference type="SMART" id="SM00493">
    <property type="entry name" value="TOPRIM"/>
    <property type="match status" value="1"/>
</dbReference>
<keyword evidence="3 7" id="KW-0863">Zinc-finger</keyword>
<evidence type="ECO:0000256" key="3">
    <source>
        <dbReference type="ARBA" id="ARBA00022771"/>
    </source>
</evidence>
<protein>
    <recommendedName>
        <fullName evidence="7">Recombination protein RecR</fullName>
    </recommendedName>
</protein>
<dbReference type="Proteomes" id="UP000176493">
    <property type="component" value="Unassembled WGS sequence"/>
</dbReference>
<evidence type="ECO:0000259" key="8">
    <source>
        <dbReference type="PROSITE" id="PS50880"/>
    </source>
</evidence>
<dbReference type="GO" id="GO:0006310">
    <property type="term" value="P:DNA recombination"/>
    <property type="evidence" value="ECO:0007669"/>
    <property type="project" value="UniProtKB-UniRule"/>
</dbReference>
<evidence type="ECO:0000256" key="6">
    <source>
        <dbReference type="ARBA" id="ARBA00023204"/>
    </source>
</evidence>
<comment type="caution">
    <text evidence="9">The sequence shown here is derived from an EMBL/GenBank/DDBJ whole genome shotgun (WGS) entry which is preliminary data.</text>
</comment>
<dbReference type="Pfam" id="PF13662">
    <property type="entry name" value="Toprim_4"/>
    <property type="match status" value="1"/>
</dbReference>
<proteinExistence type="inferred from homology"/>
<dbReference type="Pfam" id="PF21175">
    <property type="entry name" value="RecR_C"/>
    <property type="match status" value="1"/>
</dbReference>
<feature type="domain" description="Toprim" evidence="8">
    <location>
        <begin position="97"/>
        <end position="196"/>
    </location>
</feature>
<dbReference type="GO" id="GO:0006281">
    <property type="term" value="P:DNA repair"/>
    <property type="evidence" value="ECO:0007669"/>
    <property type="project" value="UniProtKB-UniRule"/>
</dbReference>